<dbReference type="PANTHER" id="PTHR46889">
    <property type="entry name" value="TRANSPOSASE INSF FOR INSERTION SEQUENCE IS3B-RELATED"/>
    <property type="match status" value="1"/>
</dbReference>
<dbReference type="InterPro" id="IPR025948">
    <property type="entry name" value="HTH-like_dom"/>
</dbReference>
<evidence type="ECO:0000313" key="3">
    <source>
        <dbReference type="Proteomes" id="UP001218638"/>
    </source>
</evidence>
<protein>
    <submittedName>
        <fullName evidence="2">IS3 family transposase</fullName>
    </submittedName>
</protein>
<dbReference type="InterPro" id="IPR012337">
    <property type="entry name" value="RNaseH-like_sf"/>
</dbReference>
<reference evidence="2" key="1">
    <citation type="submission" date="2023-03" db="EMBL/GenBank/DDBJ databases">
        <title>Lomoglobus Profundus gen. nov., sp. nov., a novel member of the phylum Verrucomicrobia, isolated from deep-marine sediment of South China Sea.</title>
        <authorList>
            <person name="Ahmad T."/>
            <person name="Ishaq S.E."/>
            <person name="Wang F."/>
        </authorList>
    </citation>
    <scope>NUCLEOTIDE SEQUENCE</scope>
    <source>
        <strain evidence="2">LMO-M01</strain>
    </source>
</reference>
<dbReference type="Proteomes" id="UP001218638">
    <property type="component" value="Chromosome"/>
</dbReference>
<name>A0AAF0CSV0_9BACT</name>
<proteinExistence type="predicted"/>
<dbReference type="AlphaFoldDB" id="A0AAF0CSV0"/>
<dbReference type="InterPro" id="IPR050900">
    <property type="entry name" value="Transposase_IS3/IS150/IS904"/>
</dbReference>
<dbReference type="Gene3D" id="3.30.420.10">
    <property type="entry name" value="Ribonuclease H-like superfamily/Ribonuclease H"/>
    <property type="match status" value="1"/>
</dbReference>
<dbReference type="InterPro" id="IPR036397">
    <property type="entry name" value="RNaseH_sf"/>
</dbReference>
<dbReference type="InterPro" id="IPR048020">
    <property type="entry name" value="Transpos_IS3"/>
</dbReference>
<dbReference type="GO" id="GO:0003676">
    <property type="term" value="F:nucleic acid binding"/>
    <property type="evidence" value="ECO:0007669"/>
    <property type="project" value="InterPro"/>
</dbReference>
<dbReference type="EMBL" id="CP119075">
    <property type="protein sequence ID" value="WED67508.1"/>
    <property type="molecule type" value="Genomic_DNA"/>
</dbReference>
<dbReference type="Pfam" id="PF00665">
    <property type="entry name" value="rve"/>
    <property type="match status" value="1"/>
</dbReference>
<keyword evidence="3" id="KW-1185">Reference proteome</keyword>
<organism evidence="2 3">
    <name type="scientific">Synoicihabitans lomoniglobus</name>
    <dbReference type="NCBI Taxonomy" id="2909285"/>
    <lineage>
        <taxon>Bacteria</taxon>
        <taxon>Pseudomonadati</taxon>
        <taxon>Verrucomicrobiota</taxon>
        <taxon>Opitutia</taxon>
        <taxon>Opitutales</taxon>
        <taxon>Opitutaceae</taxon>
        <taxon>Synoicihabitans</taxon>
    </lineage>
</organism>
<evidence type="ECO:0000313" key="2">
    <source>
        <dbReference type="EMBL" id="WED67508.1"/>
    </source>
</evidence>
<dbReference type="GO" id="GO:0015074">
    <property type="term" value="P:DNA integration"/>
    <property type="evidence" value="ECO:0007669"/>
    <property type="project" value="InterPro"/>
</dbReference>
<dbReference type="NCBIfam" id="NF033516">
    <property type="entry name" value="transpos_IS3"/>
    <property type="match status" value="1"/>
</dbReference>
<dbReference type="PROSITE" id="PS50994">
    <property type="entry name" value="INTEGRASE"/>
    <property type="match status" value="1"/>
</dbReference>
<dbReference type="InterPro" id="IPR001584">
    <property type="entry name" value="Integrase_cat-core"/>
</dbReference>
<sequence>MATAFGQSRQSYGYPRMTLELRAQGERVSKGRVARLMRAEGLQGRPCRGFRPQTTQSDHDGPIAPNRLAQVEAITACDQVWQTDITYLPTRVGWLYLAVVIDAYSKRVLGWAFSASLETGIVIDALRMAIARRHGRCAPGLLLHSDRGVQYASERFRKMLAAHGITASMSRRGNCYDNALAESFFVSVRYGTW</sequence>
<dbReference type="SUPFAM" id="SSF53098">
    <property type="entry name" value="Ribonuclease H-like"/>
    <property type="match status" value="1"/>
</dbReference>
<gene>
    <name evidence="2" type="ORF">PXH66_06915</name>
</gene>
<dbReference type="Pfam" id="PF13276">
    <property type="entry name" value="HTH_21"/>
    <property type="match status" value="1"/>
</dbReference>
<dbReference type="PANTHER" id="PTHR46889:SF4">
    <property type="entry name" value="TRANSPOSASE INSO FOR INSERTION SEQUENCE ELEMENT IS911B-RELATED"/>
    <property type="match status" value="1"/>
</dbReference>
<dbReference type="KEGG" id="slom:PXH66_06915"/>
<evidence type="ECO:0000259" key="1">
    <source>
        <dbReference type="PROSITE" id="PS50994"/>
    </source>
</evidence>
<accession>A0AAF0CSV0</accession>
<feature type="domain" description="Integrase catalytic" evidence="1">
    <location>
        <begin position="61"/>
        <end position="193"/>
    </location>
</feature>